<dbReference type="EMBL" id="JAWDEY010000035">
    <property type="protein sequence ID" value="KAK6588039.1"/>
    <property type="molecule type" value="Genomic_DNA"/>
</dbReference>
<gene>
    <name evidence="14" type="ORF">RS030_71093</name>
</gene>
<dbReference type="CDD" id="cd23649">
    <property type="entry name" value="Khc_CBD_cc"/>
    <property type="match status" value="1"/>
</dbReference>
<dbReference type="GO" id="GO:0005874">
    <property type="term" value="C:microtubule"/>
    <property type="evidence" value="ECO:0007669"/>
    <property type="project" value="UniProtKB-KW"/>
</dbReference>
<feature type="domain" description="Kinesin motor" evidence="13">
    <location>
        <begin position="40"/>
        <end position="376"/>
    </location>
</feature>
<reference evidence="14 15" key="1">
    <citation type="submission" date="2023-10" db="EMBL/GenBank/DDBJ databases">
        <title>Comparative genomics analysis reveals potential genetic determinants of host preference in Cryptosporidium xiaoi.</title>
        <authorList>
            <person name="Xiao L."/>
            <person name="Li J."/>
        </authorList>
    </citation>
    <scope>NUCLEOTIDE SEQUENCE [LARGE SCALE GENOMIC DNA]</scope>
    <source>
        <strain evidence="14 15">52996</strain>
    </source>
</reference>
<dbReference type="Pfam" id="PF00225">
    <property type="entry name" value="Kinesin"/>
    <property type="match status" value="1"/>
</dbReference>
<dbReference type="GO" id="GO:0008017">
    <property type="term" value="F:microtubule binding"/>
    <property type="evidence" value="ECO:0007669"/>
    <property type="project" value="InterPro"/>
</dbReference>
<evidence type="ECO:0000256" key="7">
    <source>
        <dbReference type="ARBA" id="ARBA00023175"/>
    </source>
</evidence>
<evidence type="ECO:0000256" key="4">
    <source>
        <dbReference type="ARBA" id="ARBA00022741"/>
    </source>
</evidence>
<dbReference type="Gene3D" id="3.40.850.10">
    <property type="entry name" value="Kinesin motor domain"/>
    <property type="match status" value="1"/>
</dbReference>
<organism evidence="14 15">
    <name type="scientific">Cryptosporidium xiaoi</name>
    <dbReference type="NCBI Taxonomy" id="659607"/>
    <lineage>
        <taxon>Eukaryota</taxon>
        <taxon>Sar</taxon>
        <taxon>Alveolata</taxon>
        <taxon>Apicomplexa</taxon>
        <taxon>Conoidasida</taxon>
        <taxon>Coccidia</taxon>
        <taxon>Eucoccidiorida</taxon>
        <taxon>Eimeriorina</taxon>
        <taxon>Cryptosporidiidae</taxon>
        <taxon>Cryptosporidium</taxon>
    </lineage>
</organism>
<evidence type="ECO:0000256" key="10">
    <source>
        <dbReference type="RuleBase" id="RU000394"/>
    </source>
</evidence>
<dbReference type="Proteomes" id="UP001311799">
    <property type="component" value="Unassembled WGS sequence"/>
</dbReference>
<keyword evidence="8" id="KW-0206">Cytoskeleton</keyword>
<keyword evidence="7 9" id="KW-0505">Motor protein</keyword>
<feature type="coiled-coil region" evidence="11">
    <location>
        <begin position="490"/>
        <end position="548"/>
    </location>
</feature>
<feature type="binding site" evidence="9">
    <location>
        <begin position="133"/>
        <end position="140"/>
    </location>
    <ligand>
        <name>ATP</name>
        <dbReference type="ChEBI" id="CHEBI:30616"/>
    </ligand>
</feature>
<sequence length="798" mass="88918">MVEGSSKKAANLENVSGIGNGVGGNGGLGQNGSDQSGGSGVHVYCRVRPPNEAERTHGNGLLCVNVKSEQCIEINSGEHSREAGGGNDSKERIFYLDHIFPMDTSQSYVYKTAAKPIVDQLFRGINGTVLAYGQTSSGKTFTMEGIIGDNEKMGVIPRMVHDVFENISNSEEHIEFQLKVSICEVYMERIRDLLDTSGSKNNLRIHEDKLHGIYVKDLSEYFVTSPEEVFELMALGHKHRAVAATNMNSHSSRSHLIFMLQLQQKNVFDSSIKVGKLFLVDLAGSEKISKTGAEGLTLDEAKTINKSLSCLGNVINALTDNNKNYVPYRDSKLTRILQNSLGGNSLTSLIVTCSPSVVNEAETIGTLRFGIRAKMVKNAPKINQQFSVEQLQVLLSSAQRKIAERDNYIQKLEEIVKSLGRELPEKKFSSSEGLSSSINLGPGPAENNNNSSLVFGLNDNKEQVNGDSSGGFIPFNGGMQNKDISSDDELDELCDARQQLKEKSEEISKLKQEISNIESNMRSLNDEKENLNSKITDLVQELNQIKYQQQDKDETVQHLKLKNESLIGELEQSHIHINDLESRIEDFKLLEENRKLDRDKENESNKLYQILASEVQTLREHLSTISSSSQNINGSSGTVPSNASTGNQVLLDAIDEHIRRIANLELQLKEFGGNRNHNSLEINDKETKKMLERITQLDNNMEQLNRLYQKMVEQNSNLKSQSQLNERRLLRKEERIEQLERSLINAKSKYTKLLMQCNSLTKTIENISKLKPIFSKIAPPNIVKGIQGGGGKHSLIKV</sequence>
<dbReference type="PROSITE" id="PS00411">
    <property type="entry name" value="KINESIN_MOTOR_1"/>
    <property type="match status" value="1"/>
</dbReference>
<dbReference type="PRINTS" id="PR00380">
    <property type="entry name" value="KINESINHEAVY"/>
</dbReference>
<evidence type="ECO:0000256" key="2">
    <source>
        <dbReference type="ARBA" id="ARBA00022490"/>
    </source>
</evidence>
<evidence type="ECO:0000256" key="12">
    <source>
        <dbReference type="SAM" id="MobiDB-lite"/>
    </source>
</evidence>
<proteinExistence type="inferred from homology"/>
<dbReference type="AlphaFoldDB" id="A0AAV9XUU2"/>
<comment type="similarity">
    <text evidence="9 10">Belongs to the TRAFAC class myosin-kinesin ATPase superfamily. Kinesin family.</text>
</comment>
<dbReference type="InterPro" id="IPR059182">
    <property type="entry name" value="Khc_C"/>
</dbReference>
<feature type="region of interest" description="Disordered" evidence="12">
    <location>
        <begin position="626"/>
        <end position="645"/>
    </location>
</feature>
<dbReference type="SMART" id="SM00129">
    <property type="entry name" value="KISc"/>
    <property type="match status" value="1"/>
</dbReference>
<accession>A0AAV9XUU2</accession>
<evidence type="ECO:0000256" key="3">
    <source>
        <dbReference type="ARBA" id="ARBA00022701"/>
    </source>
</evidence>
<evidence type="ECO:0000256" key="9">
    <source>
        <dbReference type="PROSITE-ProRule" id="PRU00283"/>
    </source>
</evidence>
<evidence type="ECO:0000256" key="8">
    <source>
        <dbReference type="ARBA" id="ARBA00023212"/>
    </source>
</evidence>
<dbReference type="SUPFAM" id="SSF52540">
    <property type="entry name" value="P-loop containing nucleoside triphosphate hydrolases"/>
    <property type="match status" value="1"/>
</dbReference>
<comment type="subcellular location">
    <subcellularLocation>
        <location evidence="1">Cytoplasm</location>
        <location evidence="1">Cytoskeleton</location>
    </subcellularLocation>
</comment>
<dbReference type="GO" id="GO:0007018">
    <property type="term" value="P:microtubule-based movement"/>
    <property type="evidence" value="ECO:0007669"/>
    <property type="project" value="InterPro"/>
</dbReference>
<keyword evidence="3 10" id="KW-0493">Microtubule</keyword>
<keyword evidence="5 9" id="KW-0067">ATP-binding</keyword>
<feature type="compositionally biased region" description="Low complexity" evidence="12">
    <location>
        <begin position="626"/>
        <end position="638"/>
    </location>
</feature>
<dbReference type="InterPro" id="IPR027417">
    <property type="entry name" value="P-loop_NTPase"/>
</dbReference>
<evidence type="ECO:0000256" key="1">
    <source>
        <dbReference type="ARBA" id="ARBA00004245"/>
    </source>
</evidence>
<evidence type="ECO:0000313" key="15">
    <source>
        <dbReference type="Proteomes" id="UP001311799"/>
    </source>
</evidence>
<dbReference type="GO" id="GO:0005524">
    <property type="term" value="F:ATP binding"/>
    <property type="evidence" value="ECO:0007669"/>
    <property type="project" value="UniProtKB-UniRule"/>
</dbReference>
<evidence type="ECO:0000259" key="13">
    <source>
        <dbReference type="PROSITE" id="PS50067"/>
    </source>
</evidence>
<dbReference type="InterPro" id="IPR036961">
    <property type="entry name" value="Kinesin_motor_dom_sf"/>
</dbReference>
<evidence type="ECO:0000256" key="5">
    <source>
        <dbReference type="ARBA" id="ARBA00022840"/>
    </source>
</evidence>
<evidence type="ECO:0000256" key="6">
    <source>
        <dbReference type="ARBA" id="ARBA00023054"/>
    </source>
</evidence>
<keyword evidence="6 11" id="KW-0175">Coiled coil</keyword>
<name>A0AAV9XUU2_9CRYT</name>
<dbReference type="InterPro" id="IPR019821">
    <property type="entry name" value="Kinesin_motor_CS"/>
</dbReference>
<dbReference type="GO" id="GO:0003777">
    <property type="term" value="F:microtubule motor activity"/>
    <property type="evidence" value="ECO:0007669"/>
    <property type="project" value="InterPro"/>
</dbReference>
<evidence type="ECO:0000256" key="11">
    <source>
        <dbReference type="SAM" id="Coils"/>
    </source>
</evidence>
<comment type="caution">
    <text evidence="14">The sequence shown here is derived from an EMBL/GenBank/DDBJ whole genome shotgun (WGS) entry which is preliminary data.</text>
</comment>
<feature type="coiled-coil region" evidence="11">
    <location>
        <begin position="647"/>
        <end position="756"/>
    </location>
</feature>
<dbReference type="PANTHER" id="PTHR47968">
    <property type="entry name" value="CENTROMERE PROTEIN E"/>
    <property type="match status" value="1"/>
</dbReference>
<dbReference type="PANTHER" id="PTHR47968:SF75">
    <property type="entry name" value="CENTROMERE-ASSOCIATED PROTEIN E"/>
    <property type="match status" value="1"/>
</dbReference>
<protein>
    <recommendedName>
        <fullName evidence="10">Kinesin-like protein</fullName>
    </recommendedName>
</protein>
<keyword evidence="4 9" id="KW-0547">Nucleotide-binding</keyword>
<dbReference type="CDD" id="cd01369">
    <property type="entry name" value="KISc_KHC_KIF5"/>
    <property type="match status" value="1"/>
</dbReference>
<dbReference type="InterPro" id="IPR027640">
    <property type="entry name" value="Kinesin-like_fam"/>
</dbReference>
<dbReference type="InterPro" id="IPR001752">
    <property type="entry name" value="Kinesin_motor_dom"/>
</dbReference>
<evidence type="ECO:0000313" key="14">
    <source>
        <dbReference type="EMBL" id="KAK6588039.1"/>
    </source>
</evidence>
<dbReference type="PROSITE" id="PS50067">
    <property type="entry name" value="KINESIN_MOTOR_2"/>
    <property type="match status" value="1"/>
</dbReference>
<keyword evidence="2" id="KW-0963">Cytoplasm</keyword>
<keyword evidence="15" id="KW-1185">Reference proteome</keyword>